<dbReference type="GO" id="GO:0000286">
    <property type="term" value="F:alanine dehydrogenase activity"/>
    <property type="evidence" value="ECO:0007669"/>
    <property type="project" value="UniProtKB-UniRule"/>
</dbReference>
<evidence type="ECO:0000256" key="8">
    <source>
        <dbReference type="PIRNR" id="PIRNR000183"/>
    </source>
</evidence>
<feature type="binding site" evidence="11">
    <location>
        <position position="220"/>
    </location>
    <ligand>
        <name>NAD(+)</name>
        <dbReference type="ChEBI" id="CHEBI:57540"/>
    </ligand>
</feature>
<dbReference type="Proteomes" id="UP000296352">
    <property type="component" value="Chromosome"/>
</dbReference>
<dbReference type="EC" id="1.4.1.1" evidence="3 8"/>
<dbReference type="UniPathway" id="UPA00527">
    <property type="reaction ID" value="UER00585"/>
</dbReference>
<protein>
    <recommendedName>
        <fullName evidence="7 8">Alanine dehydrogenase</fullName>
        <ecNumber evidence="3 8">1.4.1.1</ecNumber>
    </recommendedName>
</protein>
<evidence type="ECO:0000259" key="12">
    <source>
        <dbReference type="SMART" id="SM01002"/>
    </source>
</evidence>
<dbReference type="PANTHER" id="PTHR42795:SF1">
    <property type="entry name" value="ALANINE DEHYDROGENASE"/>
    <property type="match status" value="1"/>
</dbReference>
<feature type="domain" description="Alanine dehydrogenase/pyridine nucleotide transhydrogenase N-terminal" evidence="13">
    <location>
        <begin position="4"/>
        <end position="137"/>
    </location>
</feature>
<dbReference type="InterPro" id="IPR007886">
    <property type="entry name" value="AlaDH/PNT_N"/>
</dbReference>
<comment type="pathway">
    <text evidence="1 8">Amino-acid degradation; L-alanine degradation via dehydrogenase pathway; NH(3) and pyruvate from L-alanine: step 1/1.</text>
</comment>
<feature type="binding site" evidence="11">
    <location>
        <position position="198"/>
    </location>
    <ligand>
        <name>NAD(+)</name>
        <dbReference type="ChEBI" id="CHEBI:57540"/>
    </ligand>
</feature>
<feature type="binding site" evidence="10">
    <location>
        <position position="15"/>
    </location>
    <ligand>
        <name>substrate</name>
    </ligand>
</feature>
<keyword evidence="11" id="KW-0547">Nucleotide-binding</keyword>
<dbReference type="SUPFAM" id="SSF52283">
    <property type="entry name" value="Formate/glycerate dehydrogenase catalytic domain-like"/>
    <property type="match status" value="1"/>
</dbReference>
<keyword evidence="5 8" id="KW-0520">NAD</keyword>
<dbReference type="GO" id="GO:0000166">
    <property type="term" value="F:nucleotide binding"/>
    <property type="evidence" value="ECO:0007669"/>
    <property type="project" value="UniProtKB-KW"/>
</dbReference>
<dbReference type="InterPro" id="IPR007698">
    <property type="entry name" value="AlaDH/PNT_NAD(H)-bd"/>
</dbReference>
<evidence type="ECO:0000256" key="10">
    <source>
        <dbReference type="PIRSR" id="PIRSR000183-2"/>
    </source>
</evidence>
<dbReference type="AlphaFoldDB" id="A0A4P7QJE3"/>
<name>A0A4P7QJE3_9CORY</name>
<feature type="binding site" evidence="11">
    <location>
        <position position="134"/>
    </location>
    <ligand>
        <name>NAD(+)</name>
        <dbReference type="ChEBI" id="CHEBI:57540"/>
    </ligand>
</feature>
<evidence type="ECO:0000256" key="9">
    <source>
        <dbReference type="PIRSR" id="PIRSR000183-1"/>
    </source>
</evidence>
<keyword evidence="15" id="KW-1185">Reference proteome</keyword>
<dbReference type="PANTHER" id="PTHR42795">
    <property type="entry name" value="ALANINE DEHYDROGENASE"/>
    <property type="match status" value="1"/>
</dbReference>
<dbReference type="CDD" id="cd05305">
    <property type="entry name" value="L-AlaDH"/>
    <property type="match status" value="1"/>
</dbReference>
<dbReference type="EMBL" id="CP039247">
    <property type="protein sequence ID" value="QCB29054.1"/>
    <property type="molecule type" value="Genomic_DNA"/>
</dbReference>
<comment type="catalytic activity">
    <reaction evidence="8">
        <text>L-alanine + NAD(+) + H2O = pyruvate + NH4(+) + NADH + H(+)</text>
        <dbReference type="Rhea" id="RHEA:18405"/>
        <dbReference type="ChEBI" id="CHEBI:15361"/>
        <dbReference type="ChEBI" id="CHEBI:15377"/>
        <dbReference type="ChEBI" id="CHEBI:15378"/>
        <dbReference type="ChEBI" id="CHEBI:28938"/>
        <dbReference type="ChEBI" id="CHEBI:57540"/>
        <dbReference type="ChEBI" id="CHEBI:57945"/>
        <dbReference type="ChEBI" id="CHEBI:57972"/>
        <dbReference type="EC" id="1.4.1.1"/>
    </reaction>
</comment>
<gene>
    <name evidence="14" type="primary">ald</name>
    <name evidence="14" type="ORF">CENDO_08930</name>
</gene>
<accession>A0A4P7QJE3</accession>
<dbReference type="Pfam" id="PF01262">
    <property type="entry name" value="AlaDh_PNT_C"/>
    <property type="match status" value="1"/>
</dbReference>
<feature type="binding site" evidence="11">
    <location>
        <begin position="239"/>
        <end position="240"/>
    </location>
    <ligand>
        <name>NAD(+)</name>
        <dbReference type="ChEBI" id="CHEBI:57540"/>
    </ligand>
</feature>
<dbReference type="NCBIfam" id="TIGR00518">
    <property type="entry name" value="alaDH"/>
    <property type="match status" value="1"/>
</dbReference>
<evidence type="ECO:0000256" key="7">
    <source>
        <dbReference type="ARBA" id="ARBA00072341"/>
    </source>
</evidence>
<sequence>MKIAVPAEIMNNENRVALTPSSAATLIADGHEVYVQSGAGLGASFEDSDYEAAGAHVLASAEETWAEAELLLKVKEPLAEEYGFLRPDLILFTYLHLAASRPLTQALVDSGVTSLAYETVTDPRGSLPLLTPMSQVAGRLAVIEGSHHMLSTQGGCGVLPSGVPGTKPARVVVIGGGAVGASAVAMATGLRAEVTVLDLDPHVLASFDEQYQGRVRTQISDPATLEAEVTQADLVIGAVLVAGAKAPKLVTEDMVKRMRKGAVLVDVAIDQGGCFENSHKTTHDEPTYKVHDTLFYCVANMPGAVANTSTRALNSVTLPYIRAVAAQGVEGAIGRFPGLAPGVMTRGGELVSEPVRAAFGWRD</sequence>
<evidence type="ECO:0000256" key="2">
    <source>
        <dbReference type="ARBA" id="ARBA00005689"/>
    </source>
</evidence>
<evidence type="ECO:0000259" key="13">
    <source>
        <dbReference type="SMART" id="SM01003"/>
    </source>
</evidence>
<dbReference type="Gene3D" id="3.40.50.720">
    <property type="entry name" value="NAD(P)-binding Rossmann-like Domain"/>
    <property type="match status" value="2"/>
</dbReference>
<dbReference type="GO" id="GO:0042853">
    <property type="term" value="P:L-alanine catabolic process"/>
    <property type="evidence" value="ECO:0007669"/>
    <property type="project" value="UniProtKB-UniPathway"/>
</dbReference>
<feature type="active site" description="Proton donor/acceptor" evidence="9">
    <location>
        <position position="270"/>
    </location>
</feature>
<dbReference type="Pfam" id="PF05222">
    <property type="entry name" value="AlaDh_PNT_N"/>
    <property type="match status" value="1"/>
</dbReference>
<proteinExistence type="inferred from homology"/>
<feature type="domain" description="Alanine dehydrogenase/pyridine nucleotide transhydrogenase NAD(H)-binding" evidence="12">
    <location>
        <begin position="149"/>
        <end position="297"/>
    </location>
</feature>
<dbReference type="OrthoDB" id="9804592at2"/>
<dbReference type="RefSeq" id="WP_136141702.1">
    <property type="nucleotide sequence ID" value="NZ_CP039247.1"/>
</dbReference>
<dbReference type="SUPFAM" id="SSF51735">
    <property type="entry name" value="NAD(P)-binding Rossmann-fold domains"/>
    <property type="match status" value="1"/>
</dbReference>
<keyword evidence="4 8" id="KW-0560">Oxidoreductase</keyword>
<feature type="binding site" evidence="10">
    <location>
        <position position="75"/>
    </location>
    <ligand>
        <name>substrate</name>
    </ligand>
</feature>
<dbReference type="SMART" id="SM01002">
    <property type="entry name" value="AlaDh_PNT_C"/>
    <property type="match status" value="1"/>
</dbReference>
<evidence type="ECO:0000313" key="14">
    <source>
        <dbReference type="EMBL" id="QCB29054.1"/>
    </source>
</evidence>
<dbReference type="GO" id="GO:0005886">
    <property type="term" value="C:plasma membrane"/>
    <property type="evidence" value="ECO:0007669"/>
    <property type="project" value="TreeGrafter"/>
</dbReference>
<dbReference type="SMART" id="SM01003">
    <property type="entry name" value="AlaDh_PNT_N"/>
    <property type="match status" value="1"/>
</dbReference>
<dbReference type="InterPro" id="IPR008141">
    <property type="entry name" value="Ala_DH"/>
</dbReference>
<dbReference type="PIRSF" id="PIRSF000183">
    <property type="entry name" value="Alanine_dh"/>
    <property type="match status" value="1"/>
</dbReference>
<evidence type="ECO:0000313" key="15">
    <source>
        <dbReference type="Proteomes" id="UP000296352"/>
    </source>
</evidence>
<evidence type="ECO:0000256" key="5">
    <source>
        <dbReference type="ARBA" id="ARBA00023027"/>
    </source>
</evidence>
<evidence type="ECO:0000256" key="4">
    <source>
        <dbReference type="ARBA" id="ARBA00023002"/>
    </source>
</evidence>
<feature type="active site" description="Proton donor/acceptor" evidence="9">
    <location>
        <position position="96"/>
    </location>
</feature>
<organism evidence="14 15">
    <name type="scientific">Corynebacterium endometrii</name>
    <dbReference type="NCBI Taxonomy" id="2488819"/>
    <lineage>
        <taxon>Bacteria</taxon>
        <taxon>Bacillati</taxon>
        <taxon>Actinomycetota</taxon>
        <taxon>Actinomycetes</taxon>
        <taxon>Mycobacteriales</taxon>
        <taxon>Corynebacteriaceae</taxon>
        <taxon>Corynebacterium</taxon>
    </lineage>
</organism>
<dbReference type="InterPro" id="IPR036291">
    <property type="entry name" value="NAD(P)-bd_dom_sf"/>
</dbReference>
<feature type="binding site" evidence="11">
    <location>
        <begin position="298"/>
        <end position="301"/>
    </location>
    <ligand>
        <name>NAD(+)</name>
        <dbReference type="ChEBI" id="CHEBI:57540"/>
    </ligand>
</feature>
<comment type="similarity">
    <text evidence="2 8">Belongs to the AlaDH/PNT family.</text>
</comment>
<comment type="function">
    <text evidence="8">Catalyzes the reversible reductive amination of pyruvate to L-alanine.</text>
</comment>
<dbReference type="KEGG" id="cee:CENDO_08930"/>
<reference evidence="14 15" key="1">
    <citation type="submission" date="2019-04" db="EMBL/GenBank/DDBJ databases">
        <title>Corynebacterium endometrii sp. nov., isolated from the uterus of a cow with endometritis.</title>
        <authorList>
            <person name="Ballas P."/>
            <person name="Ruckert C."/>
            <person name="Wagener K."/>
            <person name="Drillich M."/>
            <person name="Kaempfer P."/>
            <person name="Busse H.-J."/>
            <person name="Ehling-Schulz M."/>
        </authorList>
    </citation>
    <scope>NUCLEOTIDE SEQUENCE [LARGE SCALE GENOMIC DNA]</scope>
    <source>
        <strain evidence="14 15">LMM-1653</strain>
    </source>
</reference>
<evidence type="ECO:0000256" key="11">
    <source>
        <dbReference type="PIRSR" id="PIRSR000183-3"/>
    </source>
</evidence>
<comment type="subunit">
    <text evidence="6">Homohexamer. Trimer of dimers.</text>
</comment>
<evidence type="ECO:0000256" key="1">
    <source>
        <dbReference type="ARBA" id="ARBA00005206"/>
    </source>
</evidence>
<dbReference type="FunFam" id="3.40.50.720:FF:000049">
    <property type="entry name" value="Alanine dehydrogenase"/>
    <property type="match status" value="1"/>
</dbReference>
<evidence type="ECO:0000256" key="3">
    <source>
        <dbReference type="ARBA" id="ARBA00012897"/>
    </source>
</evidence>
<evidence type="ECO:0000256" key="6">
    <source>
        <dbReference type="ARBA" id="ARBA00065528"/>
    </source>
</evidence>
<feature type="binding site" evidence="11">
    <location>
        <begin position="267"/>
        <end position="270"/>
    </location>
    <ligand>
        <name>NAD(+)</name>
        <dbReference type="ChEBI" id="CHEBI:57540"/>
    </ligand>
</feature>